<protein>
    <submittedName>
        <fullName evidence="1">Uncharacterized protein</fullName>
    </submittedName>
</protein>
<dbReference type="Proteomes" id="UP000472270">
    <property type="component" value="Unassembled WGS sequence"/>
</dbReference>
<sequence length="66" mass="7399">PKYNFTGPVKLEKKQGRSVAKIQIEDDGSYFQVYQVSTNDWLHHVCGECPDHPTESRGTVSCATSK</sequence>
<name>A0A673GDU9_9TELE</name>
<keyword evidence="2" id="KW-1185">Reference proteome</keyword>
<reference evidence="1" key="1">
    <citation type="submission" date="2025-08" db="UniProtKB">
        <authorList>
            <consortium name="Ensembl"/>
        </authorList>
    </citation>
    <scope>IDENTIFICATION</scope>
</reference>
<organism evidence="1 2">
    <name type="scientific">Sinocyclocheilus rhinocerous</name>
    <dbReference type="NCBI Taxonomy" id="307959"/>
    <lineage>
        <taxon>Eukaryota</taxon>
        <taxon>Metazoa</taxon>
        <taxon>Chordata</taxon>
        <taxon>Craniata</taxon>
        <taxon>Vertebrata</taxon>
        <taxon>Euteleostomi</taxon>
        <taxon>Actinopterygii</taxon>
        <taxon>Neopterygii</taxon>
        <taxon>Teleostei</taxon>
        <taxon>Ostariophysi</taxon>
        <taxon>Cypriniformes</taxon>
        <taxon>Cyprinidae</taxon>
        <taxon>Cyprininae</taxon>
        <taxon>Sinocyclocheilus</taxon>
    </lineage>
</organism>
<reference evidence="1" key="2">
    <citation type="submission" date="2025-09" db="UniProtKB">
        <authorList>
            <consortium name="Ensembl"/>
        </authorList>
    </citation>
    <scope>IDENTIFICATION</scope>
</reference>
<dbReference type="AlphaFoldDB" id="A0A673GDU9"/>
<dbReference type="Ensembl" id="ENSSRHT00000011101.1">
    <property type="protein sequence ID" value="ENSSRHP00000010700.1"/>
    <property type="gene ID" value="ENSSRHG00000006161.1"/>
</dbReference>
<accession>A0A673GDU9</accession>
<evidence type="ECO:0000313" key="1">
    <source>
        <dbReference type="Ensembl" id="ENSSRHP00000010700.1"/>
    </source>
</evidence>
<proteinExistence type="predicted"/>
<evidence type="ECO:0000313" key="2">
    <source>
        <dbReference type="Proteomes" id="UP000472270"/>
    </source>
</evidence>